<gene>
    <name evidence="1" type="ORF">IO99_01395</name>
</gene>
<dbReference type="STRING" id="318464.IO99_01395"/>
<name>A0A084JIR0_9CLOT</name>
<sequence>MGFKDKLSQSYSNAFINRYGDRITQVQGRALSVKTEEKSFLGILNTIIVTIVVKQDSARTIATCVYKKKRWFKKPEFIPVSQGHSLLIQGLKPDYSKKKKKKKKVKDYISIMNVMNLTNKRDLVPVEGGQKKIQRVRQDRRFK</sequence>
<reference evidence="1 2" key="1">
    <citation type="submission" date="2014-07" db="EMBL/GenBank/DDBJ databases">
        <title>Draft genome of Clostridium sulfidigenes 113A isolated from sediments associated with methane hydrate from Krishna Godavari basin.</title>
        <authorList>
            <person name="Honkalas V.S."/>
            <person name="Dabir A.P."/>
            <person name="Arora P."/>
            <person name="Dhakephalkar P.K."/>
        </authorList>
    </citation>
    <scope>NUCLEOTIDE SEQUENCE [LARGE SCALE GENOMIC DNA]</scope>
    <source>
        <strain evidence="1 2">113A</strain>
    </source>
</reference>
<accession>A0A084JIR0</accession>
<dbReference type="AlphaFoldDB" id="A0A084JIR0"/>
<evidence type="ECO:0000313" key="2">
    <source>
        <dbReference type="Proteomes" id="UP000028542"/>
    </source>
</evidence>
<dbReference type="eggNOG" id="ENOG503193J">
    <property type="taxonomic scope" value="Bacteria"/>
</dbReference>
<proteinExistence type="predicted"/>
<comment type="caution">
    <text evidence="1">The sequence shown here is derived from an EMBL/GenBank/DDBJ whole genome shotgun (WGS) entry which is preliminary data.</text>
</comment>
<dbReference type="Proteomes" id="UP000028542">
    <property type="component" value="Unassembled WGS sequence"/>
</dbReference>
<dbReference type="RefSeq" id="WP_035129279.1">
    <property type="nucleotide sequence ID" value="NZ_JBQHQR010000004.1"/>
</dbReference>
<keyword evidence="2" id="KW-1185">Reference proteome</keyword>
<organism evidence="1 2">
    <name type="scientific">Clostridium sulfidigenes</name>
    <dbReference type="NCBI Taxonomy" id="318464"/>
    <lineage>
        <taxon>Bacteria</taxon>
        <taxon>Bacillati</taxon>
        <taxon>Bacillota</taxon>
        <taxon>Clostridia</taxon>
        <taxon>Eubacteriales</taxon>
        <taxon>Clostridiaceae</taxon>
        <taxon>Clostridium</taxon>
    </lineage>
</organism>
<protein>
    <submittedName>
        <fullName evidence="1">Uncharacterized protein</fullName>
    </submittedName>
</protein>
<dbReference type="EMBL" id="JPMD01000001">
    <property type="protein sequence ID" value="KEZ88844.1"/>
    <property type="molecule type" value="Genomic_DNA"/>
</dbReference>
<evidence type="ECO:0000313" key="1">
    <source>
        <dbReference type="EMBL" id="KEZ88844.1"/>
    </source>
</evidence>